<evidence type="ECO:0000256" key="1">
    <source>
        <dbReference type="ARBA" id="ARBA00000830"/>
    </source>
</evidence>
<evidence type="ECO:0000256" key="3">
    <source>
        <dbReference type="ARBA" id="ARBA00006171"/>
    </source>
</evidence>
<evidence type="ECO:0000256" key="2">
    <source>
        <dbReference type="ARBA" id="ARBA00004818"/>
    </source>
</evidence>
<dbReference type="PANTHER" id="PTHR43434">
    <property type="entry name" value="PHOSPHOGLYCOLATE PHOSPHATASE"/>
    <property type="match status" value="1"/>
</dbReference>
<dbReference type="Pfam" id="PF13419">
    <property type="entry name" value="HAD_2"/>
    <property type="match status" value="1"/>
</dbReference>
<dbReference type="InterPro" id="IPR023214">
    <property type="entry name" value="HAD_sf"/>
</dbReference>
<sequence length="235" mass="25361">MHLLLFDIDGTLIRTHGFGRQTMEAALSEWLGRPVTTEGIDFAGRTDPAILLDILKANGLPEPMARHVLPEALAVYSQAMTQRLRPEHLEVLPGVALLLEELSEWPEVYLGLVTGNLRQVADHKLRAAGLAGYFGEGAFGCDHADRNALPSLAIARARQATGYPFTQAHALIIGDTPRDVACARHAGAAVAVVCTGGYDRHTLAAACPDLILDDFTDPEPLFELLTTRQYSGKAS</sequence>
<dbReference type="AlphaFoldDB" id="A0A7V2B0R9"/>
<reference evidence="5" key="1">
    <citation type="journal article" date="2020" name="mSystems">
        <title>Genome- and Community-Level Interaction Insights into Carbon Utilization and Element Cycling Functions of Hydrothermarchaeota in Hydrothermal Sediment.</title>
        <authorList>
            <person name="Zhou Z."/>
            <person name="Liu Y."/>
            <person name="Xu W."/>
            <person name="Pan J."/>
            <person name="Luo Z.H."/>
            <person name="Li M."/>
        </authorList>
    </citation>
    <scope>NUCLEOTIDE SEQUENCE [LARGE SCALE GENOMIC DNA]</scope>
    <source>
        <strain evidence="5">SpSt-143</strain>
    </source>
</reference>
<dbReference type="PANTHER" id="PTHR43434:SF1">
    <property type="entry name" value="PHOSPHOGLYCOLATE PHOSPHATASE"/>
    <property type="match status" value="1"/>
</dbReference>
<keyword evidence="5" id="KW-0378">Hydrolase</keyword>
<dbReference type="EMBL" id="DSGB01000005">
    <property type="protein sequence ID" value="HER96194.1"/>
    <property type="molecule type" value="Genomic_DNA"/>
</dbReference>
<evidence type="ECO:0000256" key="4">
    <source>
        <dbReference type="ARBA" id="ARBA00013078"/>
    </source>
</evidence>
<comment type="similarity">
    <text evidence="3">Belongs to the HAD-like hydrolase superfamily. CbbY/CbbZ/Gph/YieH family.</text>
</comment>
<protein>
    <recommendedName>
        <fullName evidence="4">phosphoglycolate phosphatase</fullName>
        <ecNumber evidence="4">3.1.3.18</ecNumber>
    </recommendedName>
</protein>
<accession>A0A7V2B0R9</accession>
<dbReference type="Gene3D" id="1.10.150.240">
    <property type="entry name" value="Putative phosphatase, domain 2"/>
    <property type="match status" value="1"/>
</dbReference>
<dbReference type="InterPro" id="IPR041492">
    <property type="entry name" value="HAD_2"/>
</dbReference>
<comment type="caution">
    <text evidence="5">The sequence shown here is derived from an EMBL/GenBank/DDBJ whole genome shotgun (WGS) entry which is preliminary data.</text>
</comment>
<dbReference type="GO" id="GO:0008967">
    <property type="term" value="F:phosphoglycolate phosphatase activity"/>
    <property type="evidence" value="ECO:0007669"/>
    <property type="project" value="UniProtKB-EC"/>
</dbReference>
<dbReference type="InterPro" id="IPR023198">
    <property type="entry name" value="PGP-like_dom2"/>
</dbReference>
<dbReference type="EC" id="3.1.3.18" evidence="4"/>
<dbReference type="GO" id="GO:0005829">
    <property type="term" value="C:cytosol"/>
    <property type="evidence" value="ECO:0007669"/>
    <property type="project" value="TreeGrafter"/>
</dbReference>
<organism evidence="5">
    <name type="scientific">Rhodothermus marinus</name>
    <name type="common">Rhodothermus obamensis</name>
    <dbReference type="NCBI Taxonomy" id="29549"/>
    <lineage>
        <taxon>Bacteria</taxon>
        <taxon>Pseudomonadati</taxon>
        <taxon>Rhodothermota</taxon>
        <taxon>Rhodothermia</taxon>
        <taxon>Rhodothermales</taxon>
        <taxon>Rhodothermaceae</taxon>
        <taxon>Rhodothermus</taxon>
    </lineage>
</organism>
<dbReference type="SUPFAM" id="SSF56784">
    <property type="entry name" value="HAD-like"/>
    <property type="match status" value="1"/>
</dbReference>
<dbReference type="InterPro" id="IPR050155">
    <property type="entry name" value="HAD-like_hydrolase_sf"/>
</dbReference>
<dbReference type="GO" id="GO:0006281">
    <property type="term" value="P:DNA repair"/>
    <property type="evidence" value="ECO:0007669"/>
    <property type="project" value="TreeGrafter"/>
</dbReference>
<comment type="pathway">
    <text evidence="2">Organic acid metabolism; glycolate biosynthesis; glycolate from 2-phosphoglycolate: step 1/1.</text>
</comment>
<gene>
    <name evidence="5" type="ORF">ENO59_06715</name>
</gene>
<evidence type="ECO:0000313" key="5">
    <source>
        <dbReference type="EMBL" id="HER96194.1"/>
    </source>
</evidence>
<dbReference type="InterPro" id="IPR036412">
    <property type="entry name" value="HAD-like_sf"/>
</dbReference>
<proteinExistence type="inferred from homology"/>
<comment type="catalytic activity">
    <reaction evidence="1">
        <text>2-phosphoglycolate + H2O = glycolate + phosphate</text>
        <dbReference type="Rhea" id="RHEA:14369"/>
        <dbReference type="ChEBI" id="CHEBI:15377"/>
        <dbReference type="ChEBI" id="CHEBI:29805"/>
        <dbReference type="ChEBI" id="CHEBI:43474"/>
        <dbReference type="ChEBI" id="CHEBI:58033"/>
        <dbReference type="EC" id="3.1.3.18"/>
    </reaction>
</comment>
<dbReference type="Gene3D" id="3.40.50.1000">
    <property type="entry name" value="HAD superfamily/HAD-like"/>
    <property type="match status" value="1"/>
</dbReference>
<name>A0A7V2B0R9_RHOMR</name>